<proteinExistence type="predicted"/>
<dbReference type="AlphaFoldDB" id="X0TQ21"/>
<name>X0TQ21_9ZZZZ</name>
<gene>
    <name evidence="1" type="ORF">S01H1_27371</name>
</gene>
<reference evidence="1" key="1">
    <citation type="journal article" date="2014" name="Front. Microbiol.">
        <title>High frequency of phylogenetically diverse reductive dehalogenase-homologous genes in deep subseafloor sedimentary metagenomes.</title>
        <authorList>
            <person name="Kawai M."/>
            <person name="Futagami T."/>
            <person name="Toyoda A."/>
            <person name="Takaki Y."/>
            <person name="Nishi S."/>
            <person name="Hori S."/>
            <person name="Arai W."/>
            <person name="Tsubouchi T."/>
            <person name="Morono Y."/>
            <person name="Uchiyama I."/>
            <person name="Ito T."/>
            <person name="Fujiyama A."/>
            <person name="Inagaki F."/>
            <person name="Takami H."/>
        </authorList>
    </citation>
    <scope>NUCLEOTIDE SEQUENCE</scope>
    <source>
        <strain evidence="1">Expedition CK06-06</strain>
    </source>
</reference>
<accession>X0TQ21</accession>
<protein>
    <submittedName>
        <fullName evidence="1">Uncharacterized protein</fullName>
    </submittedName>
</protein>
<sequence length="60" mass="6816">MIKIAANPNLEKLKDARDKIAEVYEAEAKDEHHDNGNLTTMNDAILHIESAIDTLEKREQ</sequence>
<comment type="caution">
    <text evidence="1">The sequence shown here is derived from an EMBL/GenBank/DDBJ whole genome shotgun (WGS) entry which is preliminary data.</text>
</comment>
<dbReference type="EMBL" id="BARS01016658">
    <property type="protein sequence ID" value="GAF89331.1"/>
    <property type="molecule type" value="Genomic_DNA"/>
</dbReference>
<organism evidence="1">
    <name type="scientific">marine sediment metagenome</name>
    <dbReference type="NCBI Taxonomy" id="412755"/>
    <lineage>
        <taxon>unclassified sequences</taxon>
        <taxon>metagenomes</taxon>
        <taxon>ecological metagenomes</taxon>
    </lineage>
</organism>
<evidence type="ECO:0000313" key="1">
    <source>
        <dbReference type="EMBL" id="GAF89331.1"/>
    </source>
</evidence>